<keyword evidence="2" id="KW-0964">Secreted</keyword>
<keyword evidence="4" id="KW-1133">Transmembrane helix</keyword>
<dbReference type="RefSeq" id="XP_016971900.1">
    <property type="nucleotide sequence ID" value="XM_017116411.1"/>
</dbReference>
<dbReference type="OrthoDB" id="7769664at2759"/>
<evidence type="ECO:0000256" key="4">
    <source>
        <dbReference type="SAM" id="Phobius"/>
    </source>
</evidence>
<feature type="region of interest" description="Disordered" evidence="3">
    <location>
        <begin position="149"/>
        <end position="168"/>
    </location>
</feature>
<evidence type="ECO:0000256" key="1">
    <source>
        <dbReference type="ARBA" id="ARBA00004613"/>
    </source>
</evidence>
<evidence type="ECO:0000313" key="8">
    <source>
        <dbReference type="RefSeq" id="XP_016971900.1"/>
    </source>
</evidence>
<reference evidence="6" key="3">
    <citation type="submission" date="2025-05" db="UniProtKB">
        <authorList>
            <consortium name="EnsemblMetazoa"/>
        </authorList>
    </citation>
    <scope>IDENTIFICATION</scope>
</reference>
<dbReference type="SMART" id="SM01318">
    <property type="entry name" value="SVWC"/>
    <property type="match status" value="1"/>
</dbReference>
<dbReference type="PANTHER" id="PTHR39957:SF1">
    <property type="entry name" value="AT09846P1-RELATED"/>
    <property type="match status" value="1"/>
</dbReference>
<dbReference type="Proteomes" id="UP001652680">
    <property type="component" value="Unassembled WGS sequence"/>
</dbReference>
<dbReference type="AlphaFoldDB" id="A0A6P4E1R4"/>
<feature type="transmembrane region" description="Helical" evidence="4">
    <location>
        <begin position="6"/>
        <end position="25"/>
    </location>
</feature>
<keyword evidence="4" id="KW-0812">Transmembrane</keyword>
<evidence type="ECO:0000313" key="6">
    <source>
        <dbReference type="EnsemblMetazoa" id="XP_016971900.1"/>
    </source>
</evidence>
<reference evidence="7" key="1">
    <citation type="journal article" date="2021" name="Elife">
        <title>Highly contiguous assemblies of 101 drosophilid genomes.</title>
        <authorList>
            <person name="Kim B.Y."/>
            <person name="Wang J.R."/>
            <person name="Miller D.E."/>
            <person name="Barmina O."/>
            <person name="Delaney E."/>
            <person name="Thompson A."/>
            <person name="Comeault A.A."/>
            <person name="Peede D."/>
            <person name="D'Agostino E.R."/>
            <person name="Pelaez J."/>
            <person name="Aguilar J.M."/>
            <person name="Haji D."/>
            <person name="Matsunaga T."/>
            <person name="Armstrong E.E."/>
            <person name="Zych M."/>
            <person name="Ogawa Y."/>
            <person name="Stamenkovic-Radak M."/>
            <person name="Jelic M."/>
            <person name="Veselinovic M.S."/>
            <person name="Tanaskovic M."/>
            <person name="Eric P."/>
            <person name="Gao J.J."/>
            <person name="Katoh T.K."/>
            <person name="Toda M.J."/>
            <person name="Watabe H."/>
            <person name="Watada M."/>
            <person name="Davis J.S."/>
            <person name="Moyle L.C."/>
            <person name="Manoli G."/>
            <person name="Bertolini E."/>
            <person name="Kostal V."/>
            <person name="Hawley R.S."/>
            <person name="Takahashi A."/>
            <person name="Jones C.D."/>
            <person name="Price D.K."/>
            <person name="Whiteman N."/>
            <person name="Kopp A."/>
            <person name="Matute D.R."/>
            <person name="Petrov D.A."/>
        </authorList>
    </citation>
    <scope>NUCLEOTIDE SEQUENCE [LARGE SCALE GENOMIC DNA]</scope>
</reference>
<protein>
    <submittedName>
        <fullName evidence="8">Uncharacterized protein LOC108039401</fullName>
    </submittedName>
</protein>
<dbReference type="EnsemblMetazoa" id="XM_017116411.1">
    <property type="protein sequence ID" value="XP_016971900.1"/>
    <property type="gene ID" value="LOC108039401"/>
</dbReference>
<evidence type="ECO:0000256" key="2">
    <source>
        <dbReference type="ARBA" id="ARBA00022525"/>
    </source>
</evidence>
<dbReference type="Pfam" id="PF15430">
    <property type="entry name" value="SVWC"/>
    <property type="match status" value="1"/>
</dbReference>
<proteinExistence type="predicted"/>
<keyword evidence="4" id="KW-0472">Membrane</keyword>
<dbReference type="InterPro" id="IPR053308">
    <property type="entry name" value="Vago-like"/>
</dbReference>
<keyword evidence="7" id="KW-1185">Reference proteome</keyword>
<dbReference type="GeneID" id="108039401"/>
<dbReference type="PANTHER" id="PTHR39957">
    <property type="entry name" value="AT09846P1-RELATED"/>
    <property type="match status" value="1"/>
</dbReference>
<name>A0A6P4E1R4_DRORH</name>
<evidence type="ECO:0000256" key="3">
    <source>
        <dbReference type="SAM" id="MobiDB-lite"/>
    </source>
</evidence>
<reference evidence="8" key="2">
    <citation type="submission" date="2025-04" db="UniProtKB">
        <authorList>
            <consortium name="RefSeq"/>
        </authorList>
    </citation>
    <scope>IDENTIFICATION</scope>
</reference>
<feature type="domain" description="Single" evidence="5">
    <location>
        <begin position="45"/>
        <end position="113"/>
    </location>
</feature>
<organism evidence="8">
    <name type="scientific">Drosophila rhopaloa</name>
    <name type="common">Fruit fly</name>
    <dbReference type="NCBI Taxonomy" id="1041015"/>
    <lineage>
        <taxon>Eukaryota</taxon>
        <taxon>Metazoa</taxon>
        <taxon>Ecdysozoa</taxon>
        <taxon>Arthropoda</taxon>
        <taxon>Hexapoda</taxon>
        <taxon>Insecta</taxon>
        <taxon>Pterygota</taxon>
        <taxon>Neoptera</taxon>
        <taxon>Endopterygota</taxon>
        <taxon>Diptera</taxon>
        <taxon>Brachycera</taxon>
        <taxon>Muscomorpha</taxon>
        <taxon>Ephydroidea</taxon>
        <taxon>Drosophilidae</taxon>
        <taxon>Drosophila</taxon>
        <taxon>Sophophora</taxon>
    </lineage>
</organism>
<dbReference type="GO" id="GO:0005576">
    <property type="term" value="C:extracellular region"/>
    <property type="evidence" value="ECO:0007669"/>
    <property type="project" value="UniProtKB-SubCell"/>
</dbReference>
<comment type="subcellular location">
    <subcellularLocation>
        <location evidence="1">Secreted</location>
    </subcellularLocation>
</comment>
<accession>A0A6P4E1R4</accession>
<dbReference type="InterPro" id="IPR029277">
    <property type="entry name" value="SVWC_dom"/>
</dbReference>
<sequence>MESTNNVIYIVLMTSLVIGGSHSAVPYRHIEMDNRPAYMYNPQFCMDTLTGQQLYIGEGFTRPGQCIHVQCLESQQLWEDSCQVPKLTQGDCRPVAPPKASSEYPRCCPLYECKSYESNAGGTLEQTNTYDHYGTLRNSHLTEVIKIAQRPSRPSENIPSDPVRKYNV</sequence>
<evidence type="ECO:0000259" key="5">
    <source>
        <dbReference type="SMART" id="SM01318"/>
    </source>
</evidence>
<gene>
    <name evidence="8" type="primary">LOC108039401</name>
    <name evidence="6" type="synonym">108039401</name>
</gene>
<evidence type="ECO:0000313" key="7">
    <source>
        <dbReference type="Proteomes" id="UP001652680"/>
    </source>
</evidence>